<dbReference type="InterPro" id="IPR050109">
    <property type="entry name" value="HTH-type_TetR-like_transc_reg"/>
</dbReference>
<evidence type="ECO:0000256" key="2">
    <source>
        <dbReference type="ARBA" id="ARBA00023125"/>
    </source>
</evidence>
<comment type="caution">
    <text evidence="7">The sequence shown here is derived from an EMBL/GenBank/DDBJ whole genome shotgun (WGS) entry which is preliminary data.</text>
</comment>
<keyword evidence="8" id="KW-1185">Reference proteome</keyword>
<evidence type="ECO:0000256" key="3">
    <source>
        <dbReference type="ARBA" id="ARBA00023163"/>
    </source>
</evidence>
<sequence>MTDDAATPPGPGTALPASPRRGRPRTQDVDDKVVEAMLRLLHRGIGLRAMRMEAIVAEAGISKATLYRRWPNKEALLLHVLERLAAEAEDDTDLSALPLRDALLRVLEGVRRTYLSEQCGSNLAVLTAEIRTLPEANAAFLREVIGPRRQALYDLLAAAQRRGEIRAGLPPELIGELIVGPVLSRSLLHGDAALPDAGFSEQIVDSVLHGIVPR</sequence>
<evidence type="ECO:0000256" key="5">
    <source>
        <dbReference type="SAM" id="MobiDB-lite"/>
    </source>
</evidence>
<evidence type="ECO:0000256" key="1">
    <source>
        <dbReference type="ARBA" id="ARBA00023015"/>
    </source>
</evidence>
<dbReference type="Pfam" id="PF00440">
    <property type="entry name" value="TetR_N"/>
    <property type="match status" value="1"/>
</dbReference>
<gene>
    <name evidence="7" type="ORF">RM764_33085</name>
</gene>
<evidence type="ECO:0000313" key="8">
    <source>
        <dbReference type="Proteomes" id="UP001183809"/>
    </source>
</evidence>
<protein>
    <submittedName>
        <fullName evidence="7">TetR/AcrR family transcriptional regulator</fullName>
    </submittedName>
</protein>
<feature type="DNA-binding region" description="H-T-H motif" evidence="4">
    <location>
        <begin position="51"/>
        <end position="70"/>
    </location>
</feature>
<proteinExistence type="predicted"/>
<reference evidence="8" key="1">
    <citation type="submission" date="2023-07" db="EMBL/GenBank/DDBJ databases">
        <title>30 novel species of actinomycetes from the DSMZ collection.</title>
        <authorList>
            <person name="Nouioui I."/>
        </authorList>
    </citation>
    <scope>NUCLEOTIDE SEQUENCE [LARGE SCALE GENOMIC DNA]</scope>
    <source>
        <strain evidence="8">DSM 41699</strain>
    </source>
</reference>
<dbReference type="EMBL" id="JAVREY010000059">
    <property type="protein sequence ID" value="MDT0467775.1"/>
    <property type="molecule type" value="Genomic_DNA"/>
</dbReference>
<organism evidence="7 8">
    <name type="scientific">Streptomyces gibsoniae</name>
    <dbReference type="NCBI Taxonomy" id="3075529"/>
    <lineage>
        <taxon>Bacteria</taxon>
        <taxon>Bacillati</taxon>
        <taxon>Actinomycetota</taxon>
        <taxon>Actinomycetes</taxon>
        <taxon>Kitasatosporales</taxon>
        <taxon>Streptomycetaceae</taxon>
        <taxon>Streptomyces</taxon>
    </lineage>
</organism>
<dbReference type="InterPro" id="IPR001647">
    <property type="entry name" value="HTH_TetR"/>
</dbReference>
<dbReference type="Gene3D" id="1.10.10.60">
    <property type="entry name" value="Homeodomain-like"/>
    <property type="match status" value="1"/>
</dbReference>
<dbReference type="SUPFAM" id="SSF46689">
    <property type="entry name" value="Homeodomain-like"/>
    <property type="match status" value="1"/>
</dbReference>
<keyword evidence="1" id="KW-0805">Transcription regulation</keyword>
<dbReference type="Proteomes" id="UP001183809">
    <property type="component" value="Unassembled WGS sequence"/>
</dbReference>
<evidence type="ECO:0000313" key="7">
    <source>
        <dbReference type="EMBL" id="MDT0467775.1"/>
    </source>
</evidence>
<evidence type="ECO:0000256" key="4">
    <source>
        <dbReference type="PROSITE-ProRule" id="PRU00335"/>
    </source>
</evidence>
<dbReference type="Gene3D" id="1.10.357.10">
    <property type="entry name" value="Tetracycline Repressor, domain 2"/>
    <property type="match status" value="1"/>
</dbReference>
<dbReference type="RefSeq" id="WP_311699223.1">
    <property type="nucleotide sequence ID" value="NZ_JAVREY010000059.1"/>
</dbReference>
<keyword evidence="3" id="KW-0804">Transcription</keyword>
<dbReference type="SUPFAM" id="SSF48498">
    <property type="entry name" value="Tetracyclin repressor-like, C-terminal domain"/>
    <property type="match status" value="1"/>
</dbReference>
<accession>A0ABU2U3S0</accession>
<keyword evidence="2 4" id="KW-0238">DNA-binding</keyword>
<dbReference type="PANTHER" id="PTHR30055:SF148">
    <property type="entry name" value="TETR-FAMILY TRANSCRIPTIONAL REGULATOR"/>
    <property type="match status" value="1"/>
</dbReference>
<dbReference type="InterPro" id="IPR036271">
    <property type="entry name" value="Tet_transcr_reg_TetR-rel_C_sf"/>
</dbReference>
<feature type="domain" description="HTH tetR-type" evidence="6">
    <location>
        <begin position="27"/>
        <end position="88"/>
    </location>
</feature>
<dbReference type="PANTHER" id="PTHR30055">
    <property type="entry name" value="HTH-TYPE TRANSCRIPTIONAL REGULATOR RUTR"/>
    <property type="match status" value="1"/>
</dbReference>
<dbReference type="InterPro" id="IPR011075">
    <property type="entry name" value="TetR_C"/>
</dbReference>
<evidence type="ECO:0000259" key="6">
    <source>
        <dbReference type="PROSITE" id="PS50977"/>
    </source>
</evidence>
<dbReference type="PROSITE" id="PS50977">
    <property type="entry name" value="HTH_TETR_2"/>
    <property type="match status" value="1"/>
</dbReference>
<name>A0ABU2U3S0_9ACTN</name>
<dbReference type="InterPro" id="IPR009057">
    <property type="entry name" value="Homeodomain-like_sf"/>
</dbReference>
<dbReference type="Pfam" id="PF16859">
    <property type="entry name" value="TetR_C_11"/>
    <property type="match status" value="1"/>
</dbReference>
<feature type="region of interest" description="Disordered" evidence="5">
    <location>
        <begin position="1"/>
        <end position="29"/>
    </location>
</feature>